<accession>A0ABY6I883</accession>
<organism evidence="1 2">
    <name type="scientific">Streptomyces peucetius</name>
    <dbReference type="NCBI Taxonomy" id="1950"/>
    <lineage>
        <taxon>Bacteria</taxon>
        <taxon>Bacillati</taxon>
        <taxon>Actinomycetota</taxon>
        <taxon>Actinomycetes</taxon>
        <taxon>Kitasatosporales</taxon>
        <taxon>Streptomycetaceae</taxon>
        <taxon>Streptomyces</taxon>
    </lineage>
</organism>
<reference evidence="1" key="1">
    <citation type="submission" date="2022-10" db="EMBL/GenBank/DDBJ databases">
        <title>Cytochrome P450 Catalyzes Benzene Ring Formation in the Biosynthesis of Trialkyl-Substituted Aromatic Polyketides.</title>
        <authorList>
            <person name="Zhao E."/>
            <person name="Ge H."/>
        </authorList>
    </citation>
    <scope>NUCLEOTIDE SEQUENCE</scope>
    <source>
        <strain evidence="1">NA0869</strain>
    </source>
</reference>
<proteinExistence type="predicted"/>
<protein>
    <submittedName>
        <fullName evidence="1">Uncharacterized protein</fullName>
    </submittedName>
</protein>
<gene>
    <name evidence="1" type="ORF">OGH68_18175</name>
</gene>
<sequence length="147" mass="16069">MGTSHSQPIIRVTFTDFLPDPDDDDCLRRAVNVAADLITFEDDHAVLWLAGVESGRYPLSDIATLAPAELRGGVRQPKDPAAVRAKYPNAYQPWSPEDEERLLAMYRDGSKDPADLAAEFGRQPSAIRRLAKLGLEHLAAGEATAEV</sequence>
<dbReference type="RefSeq" id="WP_264245295.1">
    <property type="nucleotide sequence ID" value="NZ_CP107567.1"/>
</dbReference>
<evidence type="ECO:0000313" key="2">
    <source>
        <dbReference type="Proteomes" id="UP001163878"/>
    </source>
</evidence>
<name>A0ABY6I883_STRPE</name>
<dbReference type="Proteomes" id="UP001163878">
    <property type="component" value="Chromosome"/>
</dbReference>
<dbReference type="EMBL" id="CP107567">
    <property type="protein sequence ID" value="UYQ63207.1"/>
    <property type="molecule type" value="Genomic_DNA"/>
</dbReference>
<keyword evidence="2" id="KW-1185">Reference proteome</keyword>
<evidence type="ECO:0000313" key="1">
    <source>
        <dbReference type="EMBL" id="UYQ63207.1"/>
    </source>
</evidence>